<evidence type="ECO:0000313" key="10">
    <source>
        <dbReference type="EMBL" id="OEH81079.1"/>
    </source>
</evidence>
<dbReference type="STRING" id="762845.BCR26_06100"/>
<dbReference type="PANTHER" id="PTHR30255">
    <property type="entry name" value="SINGLE-STRANDED-DNA-SPECIFIC EXONUCLEASE RECJ"/>
    <property type="match status" value="1"/>
</dbReference>
<evidence type="ECO:0000256" key="5">
    <source>
        <dbReference type="ARBA" id="ARBA00022839"/>
    </source>
</evidence>
<accession>A0A1E5KTY1</accession>
<dbReference type="Proteomes" id="UP000095256">
    <property type="component" value="Unassembled WGS sequence"/>
</dbReference>
<proteinExistence type="inferred from homology"/>
<evidence type="ECO:0000259" key="7">
    <source>
        <dbReference type="Pfam" id="PF02272"/>
    </source>
</evidence>
<dbReference type="EMBL" id="MIEK01000067">
    <property type="protein sequence ID" value="OEH81079.1"/>
    <property type="molecule type" value="Genomic_DNA"/>
</dbReference>
<evidence type="ECO:0000256" key="4">
    <source>
        <dbReference type="ARBA" id="ARBA00022801"/>
    </source>
</evidence>
<dbReference type="NCBIfam" id="TIGR00644">
    <property type="entry name" value="recJ"/>
    <property type="match status" value="1"/>
</dbReference>
<feature type="domain" description="DHHA1" evidence="7">
    <location>
        <begin position="347"/>
        <end position="437"/>
    </location>
</feature>
<protein>
    <recommendedName>
        <fullName evidence="2">Single-stranded-DNA-specific exonuclease RecJ</fullName>
    </recommendedName>
</protein>
<dbReference type="InterPro" id="IPR001667">
    <property type="entry name" value="DDH_dom"/>
</dbReference>
<dbReference type="Pfam" id="PF02272">
    <property type="entry name" value="DHHA1"/>
    <property type="match status" value="1"/>
</dbReference>
<feature type="domain" description="RecJ OB" evidence="9">
    <location>
        <begin position="452"/>
        <end position="557"/>
    </location>
</feature>
<feature type="domain" description="DDH" evidence="6">
    <location>
        <begin position="84"/>
        <end position="228"/>
    </location>
</feature>
<dbReference type="GO" id="GO:0003676">
    <property type="term" value="F:nucleic acid binding"/>
    <property type="evidence" value="ECO:0007669"/>
    <property type="project" value="InterPro"/>
</dbReference>
<dbReference type="PANTHER" id="PTHR30255:SF2">
    <property type="entry name" value="SINGLE-STRANDED-DNA-SPECIFIC EXONUCLEASE RECJ"/>
    <property type="match status" value="1"/>
</dbReference>
<reference evidence="10 11" key="1">
    <citation type="submission" date="2016-09" db="EMBL/GenBank/DDBJ databases">
        <authorList>
            <person name="Capua I."/>
            <person name="De Benedictis P."/>
            <person name="Joannis T."/>
            <person name="Lombin L.H."/>
            <person name="Cattoli G."/>
        </authorList>
    </citation>
    <scope>NUCLEOTIDE SEQUENCE [LARGE SCALE GENOMIC DNA]</scope>
    <source>
        <strain evidence="10 11">LMG 25899</strain>
    </source>
</reference>
<evidence type="ECO:0000259" key="6">
    <source>
        <dbReference type="Pfam" id="PF01368"/>
    </source>
</evidence>
<dbReference type="InterPro" id="IPR051673">
    <property type="entry name" value="SSDNA_exonuclease_RecJ"/>
</dbReference>
<organism evidence="10 11">
    <name type="scientific">Enterococcus rivorum</name>
    <dbReference type="NCBI Taxonomy" id="762845"/>
    <lineage>
        <taxon>Bacteria</taxon>
        <taxon>Bacillati</taxon>
        <taxon>Bacillota</taxon>
        <taxon>Bacilli</taxon>
        <taxon>Lactobacillales</taxon>
        <taxon>Enterococcaceae</taxon>
        <taxon>Enterococcus</taxon>
    </lineage>
</organism>
<comment type="similarity">
    <text evidence="1">Belongs to the RecJ family.</text>
</comment>
<dbReference type="SUPFAM" id="SSF64182">
    <property type="entry name" value="DHH phosphoesterases"/>
    <property type="match status" value="1"/>
</dbReference>
<dbReference type="InterPro" id="IPR003156">
    <property type="entry name" value="DHHA1_dom"/>
</dbReference>
<name>A0A1E5KTY1_9ENTE</name>
<dbReference type="InterPro" id="IPR004610">
    <property type="entry name" value="RecJ"/>
</dbReference>
<gene>
    <name evidence="10" type="ORF">BCR26_06100</name>
</gene>
<keyword evidence="3" id="KW-0540">Nuclease</keyword>
<dbReference type="Pfam" id="PF10141">
    <property type="entry name" value="ssDNA-exonuc_C"/>
    <property type="match status" value="1"/>
</dbReference>
<keyword evidence="4" id="KW-0378">Hydrolase</keyword>
<comment type="caution">
    <text evidence="10">The sequence shown here is derived from an EMBL/GenBank/DDBJ whole genome shotgun (WGS) entry which is preliminary data.</text>
</comment>
<dbReference type="Pfam" id="PF01368">
    <property type="entry name" value="DHH"/>
    <property type="match status" value="1"/>
</dbReference>
<evidence type="ECO:0000313" key="11">
    <source>
        <dbReference type="Proteomes" id="UP000095256"/>
    </source>
</evidence>
<dbReference type="GO" id="GO:0006310">
    <property type="term" value="P:DNA recombination"/>
    <property type="evidence" value="ECO:0007669"/>
    <property type="project" value="InterPro"/>
</dbReference>
<dbReference type="InterPro" id="IPR038763">
    <property type="entry name" value="DHH_sf"/>
</dbReference>
<dbReference type="RefSeq" id="WP_069700067.1">
    <property type="nucleotide sequence ID" value="NZ_JAGGMA010000005.1"/>
</dbReference>
<evidence type="ECO:0000256" key="2">
    <source>
        <dbReference type="ARBA" id="ARBA00019841"/>
    </source>
</evidence>
<dbReference type="InterPro" id="IPR041122">
    <property type="entry name" value="RecJ_OB"/>
</dbReference>
<evidence type="ECO:0000256" key="1">
    <source>
        <dbReference type="ARBA" id="ARBA00005915"/>
    </source>
</evidence>
<feature type="domain" description="Single-stranded-DNA-specific exonuclease RecJ C-terminal" evidence="8">
    <location>
        <begin position="564"/>
        <end position="766"/>
    </location>
</feature>
<keyword evidence="11" id="KW-1185">Reference proteome</keyword>
<dbReference type="Gene3D" id="3.10.310.30">
    <property type="match status" value="1"/>
</dbReference>
<dbReference type="AlphaFoldDB" id="A0A1E5KTY1"/>
<evidence type="ECO:0000259" key="8">
    <source>
        <dbReference type="Pfam" id="PF10141"/>
    </source>
</evidence>
<dbReference type="GO" id="GO:0006281">
    <property type="term" value="P:DNA repair"/>
    <property type="evidence" value="ECO:0007669"/>
    <property type="project" value="InterPro"/>
</dbReference>
<evidence type="ECO:0000256" key="3">
    <source>
        <dbReference type="ARBA" id="ARBA00022722"/>
    </source>
</evidence>
<dbReference type="InterPro" id="IPR018779">
    <property type="entry name" value="RecJ_C"/>
</dbReference>
<dbReference type="Gene3D" id="3.90.1640.30">
    <property type="match status" value="1"/>
</dbReference>
<dbReference type="Pfam" id="PF17768">
    <property type="entry name" value="RecJ_OB"/>
    <property type="match status" value="1"/>
</dbReference>
<sequence length="771" mass="86503">MKKAKCTWRIQESIILPEEYSAILNEQKISPLLGQLLWNRGIKNAEQLEVFLRPTVENIYDPFLIYDMTKAVERIQTAVANGEQILIYGDYDADGITSTTVMKEAIELIGGEVDYFIPNRFIHGYGPNQAVFKEKIEAGTQLIITVDNGVAGHEAISYASNKGIDVIVTDHHELPNVLPPAFAIIHPKHPQGDYPFGDLAGVGVAFKVATALLGELPLEFLDLVAVGTIADLVSLTDENRALVKMGIEMIRTGERIGLATLIQTIGVKKETVNEETIGFAIGPRLNALGRLGEAAPGVELMTTFDEEEAESIVEHIDRQNNERKEIVNKITQEAFERIDSKEDVHIVAKSGWHEGVLGIVAGRIMQETGKPTIVLTINNESGTAKGSGRSVSAFNLFDSLNEVRELFTHFGGHHMAAGMTLPIENIEKMKEHLQNYIISNGIDLSQGQELAIDEQLQVNQATLSLIQQLSILSPFGTDNPVPNFLFSGASVEQVRQIGTDNAHLKFQLKQEGTILDAIAFQMGNQADELALGKSNFVGQLSINEWNGNKKPQLMVTDFSVEGQQLFDLRGKTKQQKTFPSKDTLYILFDKNSRTFIKELPNEPDTLEFSSVESCVKEIKKQQIKQLVFVDCPIDSEQVREVVQEAKIDRVYLILYSKEEAYLNGVGTREQFAKLYSFVMQQEQVDVRYKLNAVANYLNIPEKLLIYMIQVFFELGFVTIENGVLRKMDKPENRPLTESDIYQKRLKKIKTEEFLLYSDCATLQQWLWNKEE</sequence>
<evidence type="ECO:0000259" key="9">
    <source>
        <dbReference type="Pfam" id="PF17768"/>
    </source>
</evidence>
<keyword evidence="5 10" id="KW-0269">Exonuclease</keyword>
<dbReference type="GO" id="GO:0008409">
    <property type="term" value="F:5'-3' exonuclease activity"/>
    <property type="evidence" value="ECO:0007669"/>
    <property type="project" value="InterPro"/>
</dbReference>
<dbReference type="OrthoDB" id="9809852at2"/>